<dbReference type="Gene3D" id="3.40.50.720">
    <property type="entry name" value="NAD(P)-binding Rossmann-like Domain"/>
    <property type="match status" value="2"/>
</dbReference>
<evidence type="ECO:0000256" key="12">
    <source>
        <dbReference type="ARBA" id="ARBA00049070"/>
    </source>
</evidence>
<evidence type="ECO:0000256" key="8">
    <source>
        <dbReference type="ARBA" id="ARBA00023098"/>
    </source>
</evidence>
<keyword evidence="6" id="KW-0007">Acetylation</keyword>
<dbReference type="InterPro" id="IPR014190">
    <property type="entry name" value="PTGR1"/>
</dbReference>
<dbReference type="SUPFAM" id="SSF51735">
    <property type="entry name" value="NAD(P)-binding Rossmann-fold domains"/>
    <property type="match status" value="1"/>
</dbReference>
<comment type="similarity">
    <text evidence="2">Belongs to the NADP-dependent oxidoreductase L4BD family.</text>
</comment>
<evidence type="ECO:0000256" key="5">
    <source>
        <dbReference type="ARBA" id="ARBA00022857"/>
    </source>
</evidence>
<dbReference type="InterPro" id="IPR036291">
    <property type="entry name" value="NAD(P)-bd_dom_sf"/>
</dbReference>
<evidence type="ECO:0000256" key="7">
    <source>
        <dbReference type="ARBA" id="ARBA00023002"/>
    </source>
</evidence>
<keyword evidence="7" id="KW-0560">Oxidoreductase</keyword>
<dbReference type="GeneID" id="118406608"/>
<evidence type="ECO:0000256" key="11">
    <source>
        <dbReference type="ARBA" id="ARBA00048290"/>
    </source>
</evidence>
<dbReference type="InterPro" id="IPR011032">
    <property type="entry name" value="GroES-like_sf"/>
</dbReference>
<gene>
    <name evidence="15" type="primary">LOC118406608</name>
</gene>
<comment type="catalytic activity">
    <reaction evidence="11">
        <text>13,14-dihydro-15-oxo-PGF2alpha + NADP(+) = 15-oxoprostaglandin F2alpha + NADPH + H(+)</text>
        <dbReference type="Rhea" id="RHEA:50588"/>
        <dbReference type="ChEBI" id="CHEBI:15378"/>
        <dbReference type="ChEBI" id="CHEBI:57783"/>
        <dbReference type="ChEBI" id="CHEBI:58349"/>
        <dbReference type="ChEBI" id="CHEBI:133374"/>
        <dbReference type="ChEBI" id="CHEBI:133409"/>
    </reaction>
    <physiologicalReaction direction="right-to-left" evidence="11">
        <dbReference type="Rhea" id="RHEA:50590"/>
    </physiologicalReaction>
</comment>
<evidence type="ECO:0000256" key="6">
    <source>
        <dbReference type="ARBA" id="ARBA00022990"/>
    </source>
</evidence>
<dbReference type="RefSeq" id="XP_035662667.1">
    <property type="nucleotide sequence ID" value="XM_035806774.1"/>
</dbReference>
<accession>A0A9J7HQR9</accession>
<evidence type="ECO:0000256" key="2">
    <source>
        <dbReference type="ARBA" id="ARBA00010460"/>
    </source>
</evidence>
<dbReference type="EC" id="1.3.1.48" evidence="3"/>
<dbReference type="GO" id="GO:0006631">
    <property type="term" value="P:fatty acid metabolic process"/>
    <property type="evidence" value="ECO:0007669"/>
    <property type="project" value="UniProtKB-KW"/>
</dbReference>
<evidence type="ECO:0000313" key="15">
    <source>
        <dbReference type="RefSeq" id="XP_035662667.1"/>
    </source>
</evidence>
<reference evidence="15" key="2">
    <citation type="submission" date="2025-08" db="UniProtKB">
        <authorList>
            <consortium name="RefSeq"/>
        </authorList>
    </citation>
    <scope>IDENTIFICATION</scope>
    <source>
        <strain evidence="15">S238N-H82</strain>
        <tissue evidence="15">Testes</tissue>
    </source>
</reference>
<keyword evidence="8" id="KW-0443">Lipid metabolism</keyword>
<evidence type="ECO:0000256" key="10">
    <source>
        <dbReference type="ARBA" id="ARBA00047878"/>
    </source>
</evidence>
<evidence type="ECO:0000256" key="1">
    <source>
        <dbReference type="ARBA" id="ARBA00004496"/>
    </source>
</evidence>
<dbReference type="PANTHER" id="PTHR43205">
    <property type="entry name" value="PROSTAGLANDIN REDUCTASE"/>
    <property type="match status" value="1"/>
</dbReference>
<dbReference type="GO" id="GO:0032440">
    <property type="term" value="F:2-alkenal reductase [NAD(P)H] activity"/>
    <property type="evidence" value="ECO:0007669"/>
    <property type="project" value="InterPro"/>
</dbReference>
<dbReference type="CDD" id="cd08294">
    <property type="entry name" value="leukotriene_B4_DH_like"/>
    <property type="match status" value="1"/>
</dbReference>
<sequence length="340" mass="37617">MRCCTMYAKWFTLQCVRVTNAVQVRYQDTRENVPKYYPDLRIKERLRRLCWTSSSTMVKAKKFVIAARFDGLPKVSDFQLVEEDTPELKNGDLLCETLFISVDPYMRLFGRSLKEGDTMIGEVVSRVIESKSQKYPVGTTVLAGYGWRTHAVVHEDDKHPLPTAQLRAVPADFPKELSPGLLLGVTGMPGMTAYFGLIDVCQPKSGETVFVNAAAGAVGSLVGQIAKIKVGGDFSVSVLNNHMKDHGRVAVCGSISTYNNPEVKGHYFFETIITKRLKLQGFIGAEYQAEWPAATTQVAKWIVEGKVKHKEHVANGFDQTPQALIGVLTGKNTGKAIVKI</sequence>
<keyword evidence="4" id="KW-0276">Fatty acid metabolism</keyword>
<evidence type="ECO:0000259" key="13">
    <source>
        <dbReference type="Pfam" id="PF16884"/>
    </source>
</evidence>
<dbReference type="SUPFAM" id="SSF50129">
    <property type="entry name" value="GroES-like"/>
    <property type="match status" value="2"/>
</dbReference>
<name>A0A9J7HQR9_BRAFL</name>
<dbReference type="InterPro" id="IPR041694">
    <property type="entry name" value="ADH_N_2"/>
</dbReference>
<organism evidence="14 15">
    <name type="scientific">Branchiostoma floridae</name>
    <name type="common">Florida lancelet</name>
    <name type="synonym">Amphioxus</name>
    <dbReference type="NCBI Taxonomy" id="7739"/>
    <lineage>
        <taxon>Eukaryota</taxon>
        <taxon>Metazoa</taxon>
        <taxon>Chordata</taxon>
        <taxon>Cephalochordata</taxon>
        <taxon>Leptocardii</taxon>
        <taxon>Amphioxiformes</taxon>
        <taxon>Branchiostomatidae</taxon>
        <taxon>Branchiostoma</taxon>
    </lineage>
</organism>
<comment type="catalytic activity">
    <reaction evidence="12">
        <text>13,14-dihydro-15-oxo-prostaglandin E1 + NADP(+) = 15-oxoprostaglandin E1 + NADPH + H(+)</text>
        <dbReference type="Rhea" id="RHEA:50584"/>
        <dbReference type="ChEBI" id="CHEBI:15378"/>
        <dbReference type="ChEBI" id="CHEBI:57401"/>
        <dbReference type="ChEBI" id="CHEBI:57783"/>
        <dbReference type="ChEBI" id="CHEBI:58349"/>
        <dbReference type="ChEBI" id="CHEBI:133408"/>
    </reaction>
    <physiologicalReaction direction="right-to-left" evidence="12">
        <dbReference type="Rhea" id="RHEA:50586"/>
    </physiologicalReaction>
</comment>
<dbReference type="InterPro" id="IPR045010">
    <property type="entry name" value="MDR_fam"/>
</dbReference>
<dbReference type="Pfam" id="PF16884">
    <property type="entry name" value="ADH_N_2"/>
    <property type="match status" value="1"/>
</dbReference>
<evidence type="ECO:0000313" key="14">
    <source>
        <dbReference type="Proteomes" id="UP000001554"/>
    </source>
</evidence>
<proteinExistence type="inferred from homology"/>
<evidence type="ECO:0000256" key="3">
    <source>
        <dbReference type="ARBA" id="ARBA00011981"/>
    </source>
</evidence>
<dbReference type="PANTHER" id="PTHR43205:SF7">
    <property type="entry name" value="PROSTAGLANDIN REDUCTASE 1"/>
    <property type="match status" value="1"/>
</dbReference>
<dbReference type="GO" id="GO:0005737">
    <property type="term" value="C:cytoplasm"/>
    <property type="evidence" value="ECO:0007669"/>
    <property type="project" value="UniProtKB-SubCell"/>
</dbReference>
<dbReference type="AlphaFoldDB" id="A0A9J7HQR9"/>
<keyword evidence="14" id="KW-1185">Reference proteome</keyword>
<dbReference type="GO" id="GO:0047522">
    <property type="term" value="F:15-oxoprostaglandin 13-reductase [NAD(P)+] activity"/>
    <property type="evidence" value="ECO:0007669"/>
    <property type="project" value="UniProtKB-EC"/>
</dbReference>
<dbReference type="Proteomes" id="UP000001554">
    <property type="component" value="Chromosome 19"/>
</dbReference>
<comment type="catalytic activity">
    <reaction evidence="10">
        <text>13,14-dihydro-15-oxo-prostaglandin F1alpha + NADP(+) = 15-oxoprostaglandin F1alpha + NADPH + H(+)</text>
        <dbReference type="Rhea" id="RHEA:50592"/>
        <dbReference type="ChEBI" id="CHEBI:15378"/>
        <dbReference type="ChEBI" id="CHEBI:57783"/>
        <dbReference type="ChEBI" id="CHEBI:58349"/>
        <dbReference type="ChEBI" id="CHEBI:79072"/>
        <dbReference type="ChEBI" id="CHEBI:133411"/>
    </reaction>
    <physiologicalReaction direction="right-to-left" evidence="10">
        <dbReference type="Rhea" id="RHEA:50594"/>
    </physiologicalReaction>
</comment>
<comment type="subcellular location">
    <subcellularLocation>
        <location evidence="1">Cytoplasm</location>
    </subcellularLocation>
</comment>
<reference evidence="14" key="1">
    <citation type="journal article" date="2020" name="Nat. Ecol. Evol.">
        <title>Deeply conserved synteny resolves early events in vertebrate evolution.</title>
        <authorList>
            <person name="Simakov O."/>
            <person name="Marletaz F."/>
            <person name="Yue J.X."/>
            <person name="O'Connell B."/>
            <person name="Jenkins J."/>
            <person name="Brandt A."/>
            <person name="Calef R."/>
            <person name="Tung C.H."/>
            <person name="Huang T.K."/>
            <person name="Schmutz J."/>
            <person name="Satoh N."/>
            <person name="Yu J.K."/>
            <person name="Putnam N.H."/>
            <person name="Green R.E."/>
            <person name="Rokhsar D.S."/>
        </authorList>
    </citation>
    <scope>NUCLEOTIDE SEQUENCE [LARGE SCALE GENOMIC DNA]</scope>
    <source>
        <strain evidence="14">S238N-H82</strain>
    </source>
</reference>
<dbReference type="Gene3D" id="3.90.180.10">
    <property type="entry name" value="Medium-chain alcohol dehydrogenases, catalytic domain"/>
    <property type="match status" value="2"/>
</dbReference>
<protein>
    <recommendedName>
        <fullName evidence="9">15-oxoprostaglandin 13-reductase</fullName>
        <ecNumber evidence="3">1.3.1.48</ecNumber>
    </recommendedName>
    <alternativeName>
        <fullName evidence="9">15-oxoprostaglandin 13-reductase</fullName>
    </alternativeName>
</protein>
<keyword evidence="5" id="KW-0521">NADP</keyword>
<feature type="domain" description="Oxidoreductase N-terminal" evidence="13">
    <location>
        <begin position="61"/>
        <end position="157"/>
    </location>
</feature>
<evidence type="ECO:0000256" key="9">
    <source>
        <dbReference type="ARBA" id="ARBA00033119"/>
    </source>
</evidence>
<evidence type="ECO:0000256" key="4">
    <source>
        <dbReference type="ARBA" id="ARBA00022832"/>
    </source>
</evidence>